<dbReference type="Proteomes" id="UP000018721">
    <property type="component" value="Unassembled WGS sequence"/>
</dbReference>
<comment type="caution">
    <text evidence="1">The sequence shown here is derived from an EMBL/GenBank/DDBJ whole genome shotgun (WGS) entry which is preliminary data.</text>
</comment>
<protein>
    <submittedName>
        <fullName evidence="1">Uncharacterized protein</fullName>
    </submittedName>
</protein>
<dbReference type="AlphaFoldDB" id="V9FVU0"/>
<accession>V9FVU0</accession>
<dbReference type="HOGENOM" id="CLU_2297233_0_0_1"/>
<dbReference type="EMBL" id="ANIZ01000349">
    <property type="protein sequence ID" value="ETI55186.1"/>
    <property type="molecule type" value="Genomic_DNA"/>
</dbReference>
<evidence type="ECO:0000313" key="2">
    <source>
        <dbReference type="Proteomes" id="UP000018721"/>
    </source>
</evidence>
<proteinExistence type="predicted"/>
<reference evidence="1 2" key="1">
    <citation type="submission" date="2013-11" db="EMBL/GenBank/DDBJ databases">
        <title>The Genome Sequence of Phytophthora parasitica P1569.</title>
        <authorList>
            <consortium name="The Broad Institute Genomics Platform"/>
            <person name="Russ C."/>
            <person name="Tyler B."/>
            <person name="Panabieres F."/>
            <person name="Shan W."/>
            <person name="Tripathy S."/>
            <person name="Grunwald N."/>
            <person name="Machado M."/>
            <person name="Johnson C.S."/>
            <person name="Arredondo F."/>
            <person name="Hong C."/>
            <person name="Coffey M."/>
            <person name="Young S.K."/>
            <person name="Zeng Q."/>
            <person name="Gargeya S."/>
            <person name="Fitzgerald M."/>
            <person name="Abouelleil A."/>
            <person name="Alvarado L."/>
            <person name="Chapman S.B."/>
            <person name="Gainer-Dewar J."/>
            <person name="Goldberg J."/>
            <person name="Griggs A."/>
            <person name="Gujja S."/>
            <person name="Hansen M."/>
            <person name="Howarth C."/>
            <person name="Imamovic A."/>
            <person name="Ireland A."/>
            <person name="Larimer J."/>
            <person name="McCowan C."/>
            <person name="Murphy C."/>
            <person name="Pearson M."/>
            <person name="Poon T.W."/>
            <person name="Priest M."/>
            <person name="Roberts A."/>
            <person name="Saif S."/>
            <person name="Shea T."/>
            <person name="Sykes S."/>
            <person name="Wortman J."/>
            <person name="Nusbaum C."/>
            <person name="Birren B."/>
        </authorList>
    </citation>
    <scope>NUCLEOTIDE SEQUENCE [LARGE SCALE GENOMIC DNA]</scope>
    <source>
        <strain evidence="1 2">P1569</strain>
    </source>
</reference>
<name>V9FVU0_PHYNI</name>
<evidence type="ECO:0000313" key="1">
    <source>
        <dbReference type="EMBL" id="ETI55186.1"/>
    </source>
</evidence>
<sequence>MTRRPGLGLKEALANENTALLFEGSNNGLVKVLSLLPRWSPVHEVVRLPLLAHVVLLLTVDGFIIVNRWRRLDKPFSDIIKTRSPLLPLLHGFEDDLDRFW</sequence>
<organism evidence="1 2">
    <name type="scientific">Phytophthora nicotianae P1569</name>
    <dbReference type="NCBI Taxonomy" id="1317065"/>
    <lineage>
        <taxon>Eukaryota</taxon>
        <taxon>Sar</taxon>
        <taxon>Stramenopiles</taxon>
        <taxon>Oomycota</taxon>
        <taxon>Peronosporomycetes</taxon>
        <taxon>Peronosporales</taxon>
        <taxon>Peronosporaceae</taxon>
        <taxon>Phytophthora</taxon>
    </lineage>
</organism>
<gene>
    <name evidence="1" type="ORF">F443_02129</name>
</gene>
<keyword evidence="2" id="KW-1185">Reference proteome</keyword>